<keyword evidence="2" id="KW-1185">Reference proteome</keyword>
<gene>
    <name evidence="1" type="ORF">QQ055_00320</name>
</gene>
<evidence type="ECO:0000313" key="1">
    <source>
        <dbReference type="EMBL" id="MDL5055933.1"/>
    </source>
</evidence>
<protein>
    <recommendedName>
        <fullName evidence="3">HNH endonuclease</fullName>
    </recommendedName>
</protein>
<organism evidence="1 2">
    <name type="scientific">Geitlerinema calcuttense NRMC-F 0142</name>
    <dbReference type="NCBI Taxonomy" id="2922238"/>
    <lineage>
        <taxon>Bacteria</taxon>
        <taxon>Bacillati</taxon>
        <taxon>Cyanobacteriota</taxon>
        <taxon>Cyanophyceae</taxon>
        <taxon>Geitlerinematales</taxon>
        <taxon>Geitlerinemataceae</taxon>
        <taxon>Geitlerinema</taxon>
    </lineage>
</organism>
<dbReference type="Proteomes" id="UP001230986">
    <property type="component" value="Unassembled WGS sequence"/>
</dbReference>
<dbReference type="EMBL" id="JASVEJ010000001">
    <property type="protein sequence ID" value="MDL5055933.1"/>
    <property type="molecule type" value="Genomic_DNA"/>
</dbReference>
<sequence length="146" mass="16374">MPFDPSKYPANWKAFSKHIRFERAKGKCEQCGAVNYERGKKGSDGIWRSENDIHGLNSDVGFALYGDWDFKCSKVILTVAHLDNEGGVCRCKADTGMKCVDPNHVLALCQACHLALDLPHHIENARQTRIKKNDAARPLFTEENNA</sequence>
<accession>A0ABT7LV80</accession>
<proteinExistence type="predicted"/>
<evidence type="ECO:0000313" key="2">
    <source>
        <dbReference type="Proteomes" id="UP001230986"/>
    </source>
</evidence>
<comment type="caution">
    <text evidence="1">The sequence shown here is derived from an EMBL/GenBank/DDBJ whole genome shotgun (WGS) entry which is preliminary data.</text>
</comment>
<dbReference type="RefSeq" id="WP_286004043.1">
    <property type="nucleotide sequence ID" value="NZ_JASVEJ010000001.1"/>
</dbReference>
<reference evidence="1 2" key="1">
    <citation type="submission" date="2023-06" db="EMBL/GenBank/DDBJ databases">
        <title>Whole genome sequence of Oscillatoria calcuttensis NRMC-F 0142.</title>
        <authorList>
            <person name="Shakena Fathima T."/>
            <person name="Muralitharan G."/>
            <person name="Thajuddin N."/>
        </authorList>
    </citation>
    <scope>NUCLEOTIDE SEQUENCE [LARGE SCALE GENOMIC DNA]</scope>
    <source>
        <strain evidence="1 2">NRMC-F 0142</strain>
    </source>
</reference>
<evidence type="ECO:0008006" key="3">
    <source>
        <dbReference type="Google" id="ProtNLM"/>
    </source>
</evidence>
<name>A0ABT7LV80_9CYAN</name>